<evidence type="ECO:0000313" key="2">
    <source>
        <dbReference type="Proteomes" id="UP000579647"/>
    </source>
</evidence>
<organism evidence="1 2">
    <name type="scientific">Nocardiopsis metallicus</name>
    <dbReference type="NCBI Taxonomy" id="179819"/>
    <lineage>
        <taxon>Bacteria</taxon>
        <taxon>Bacillati</taxon>
        <taxon>Actinomycetota</taxon>
        <taxon>Actinomycetes</taxon>
        <taxon>Streptosporangiales</taxon>
        <taxon>Nocardiopsidaceae</taxon>
        <taxon>Nocardiopsis</taxon>
    </lineage>
</organism>
<comment type="caution">
    <text evidence="1">The sequence shown here is derived from an EMBL/GenBank/DDBJ whole genome shotgun (WGS) entry which is preliminary data.</text>
</comment>
<dbReference type="RefSeq" id="WP_017584537.1">
    <property type="nucleotide sequence ID" value="NZ_BAAAKM010000080.1"/>
</dbReference>
<sequence>MMQELMQMVERSDEEPRERQIRRLGARQLRARQREERRAEQAIMEIAWSRLC</sequence>
<name>A0A840WLZ7_9ACTN</name>
<keyword evidence="2" id="KW-1185">Reference proteome</keyword>
<dbReference type="Proteomes" id="UP000579647">
    <property type="component" value="Unassembled WGS sequence"/>
</dbReference>
<dbReference type="EMBL" id="JACHDO010000001">
    <property type="protein sequence ID" value="MBB5492736.1"/>
    <property type="molecule type" value="Genomic_DNA"/>
</dbReference>
<protein>
    <submittedName>
        <fullName evidence="1">Uncharacterized protein</fullName>
    </submittedName>
</protein>
<reference evidence="1 2" key="1">
    <citation type="submission" date="2020-08" db="EMBL/GenBank/DDBJ databases">
        <title>Sequencing the genomes of 1000 actinobacteria strains.</title>
        <authorList>
            <person name="Klenk H.-P."/>
        </authorList>
    </citation>
    <scope>NUCLEOTIDE SEQUENCE [LARGE SCALE GENOMIC DNA]</scope>
    <source>
        <strain evidence="1 2">DSM 44598</strain>
    </source>
</reference>
<accession>A0A840WLZ7</accession>
<proteinExistence type="predicted"/>
<dbReference type="AlphaFoldDB" id="A0A840WLZ7"/>
<gene>
    <name evidence="1" type="ORF">HNR07_003873</name>
</gene>
<evidence type="ECO:0000313" key="1">
    <source>
        <dbReference type="EMBL" id="MBB5492736.1"/>
    </source>
</evidence>